<evidence type="ECO:0000259" key="2">
    <source>
        <dbReference type="Pfam" id="PF14676"/>
    </source>
</evidence>
<reference evidence="6" key="1">
    <citation type="submission" date="2022-11" db="UniProtKB">
        <authorList>
            <consortium name="WormBaseParasite"/>
        </authorList>
    </citation>
    <scope>IDENTIFICATION</scope>
</reference>
<dbReference type="Proteomes" id="UP000887566">
    <property type="component" value="Unplaced"/>
</dbReference>
<dbReference type="InterPro" id="IPR029308">
    <property type="entry name" value="FANCI_S1"/>
</dbReference>
<accession>A0A914W4G1</accession>
<organism evidence="5 6">
    <name type="scientific">Plectus sambesii</name>
    <dbReference type="NCBI Taxonomy" id="2011161"/>
    <lineage>
        <taxon>Eukaryota</taxon>
        <taxon>Metazoa</taxon>
        <taxon>Ecdysozoa</taxon>
        <taxon>Nematoda</taxon>
        <taxon>Chromadorea</taxon>
        <taxon>Plectida</taxon>
        <taxon>Plectina</taxon>
        <taxon>Plectoidea</taxon>
        <taxon>Plectidae</taxon>
        <taxon>Plectus</taxon>
    </lineage>
</organism>
<name>A0A914W4G1_9BILA</name>
<dbReference type="Pfam" id="PF14679">
    <property type="entry name" value="FANCI_HD1"/>
    <property type="match status" value="1"/>
</dbReference>
<evidence type="ECO:0000259" key="3">
    <source>
        <dbReference type="Pfam" id="PF14679"/>
    </source>
</evidence>
<dbReference type="WBParaSite" id="PSAMB.scaffold314size57232.g4570.t1">
    <property type="protein sequence ID" value="PSAMB.scaffold314size57232.g4570.t1"/>
    <property type="gene ID" value="PSAMB.scaffold314size57232.g4570"/>
</dbReference>
<dbReference type="PANTHER" id="PTHR21818:SF0">
    <property type="entry name" value="FANCONI ANEMIA GROUP I PROTEIN"/>
    <property type="match status" value="1"/>
</dbReference>
<feature type="domain" description="FANCI solenoid 2" evidence="2">
    <location>
        <begin position="445"/>
        <end position="604"/>
    </location>
</feature>
<evidence type="ECO:0000259" key="4">
    <source>
        <dbReference type="Pfam" id="PF14680"/>
    </source>
</evidence>
<sequence>MAPIKDFVEKFIQRAAKRRKAIEDGAADSSNPNNPLTVPLSLNSSNLSQTSATPSCRPLFSQLPYGSEKLRKVFDYLKSQCGTDEGKLVQEFADAWFYAVVDSVTECEHRVDMLKFLIELLGEECLERKFSVSVLKSTQHQIRDQLDAQTVIKLCSFYGEDFKNGKSKDNRWLDVVSALVQKLSDFKEVKWQWEGESQTTMTGAEAQKCFLKQLLAESGGCNKSLRHALTVLKDCGCAGNETRAEFVEKLLKQLGESATSKELVATTLQLLALTSKTECATVVEKVCDGFLRLESAYRPATDVVADSAAPGEEGAHRGLMLKQYRELMEGEATALLAALESIRLDVQMARSLFTSVKAKGLRLLASSFSVATMLSLTQVSRFRSLAMHEMKSLATRLCREQKRLDDCNWLKNQLAHQPLPDLKSVLIGLVEFRYSSMDWMMALGDSLIDFGFILLDTHVNKLRIVGGRISDSSADGSNAVAALGKWLVFQCFMSDESACPGILDRLIDSITKRNLKIEAWYSIDLLAMLVSKCPMQVLSCKKRLLDTLSSITVFNSISAIPLLSALMPVIVKSPDLRTKFLDTLKTAMLSHGVDSLKTAVSGFLIFLRNYRTPSGSKPNALVAREDELSQTFPTFSSQLMHDVSQQIRAVLPRESGKSNRGKNYDALCLEAISCLKRCFYQSAETRIGLYKGLVDLVRKNNMLLDPAIDMLLTHLRSFIADTGSKPIITDKIVVSLKDRLIPMEPLVSYSCLIVFLTKNLQLSLWPSLFPCP</sequence>
<evidence type="ECO:0000259" key="1">
    <source>
        <dbReference type="Pfam" id="PF14675"/>
    </source>
</evidence>
<dbReference type="Pfam" id="PF14680">
    <property type="entry name" value="FANCI_HD2"/>
    <property type="match status" value="1"/>
</dbReference>
<keyword evidence="5" id="KW-1185">Reference proteome</keyword>
<dbReference type="InterPro" id="IPR029315">
    <property type="entry name" value="FANCI_S2"/>
</dbReference>
<dbReference type="SUPFAM" id="SSF48371">
    <property type="entry name" value="ARM repeat"/>
    <property type="match status" value="1"/>
</dbReference>
<dbReference type="InterPro" id="IPR029312">
    <property type="entry name" value="FANCI_HD2"/>
</dbReference>
<proteinExistence type="predicted"/>
<dbReference type="InterPro" id="IPR016024">
    <property type="entry name" value="ARM-type_fold"/>
</dbReference>
<evidence type="ECO:0000313" key="6">
    <source>
        <dbReference type="WBParaSite" id="PSAMB.scaffold314size57232.g4570.t1"/>
    </source>
</evidence>
<dbReference type="GO" id="GO:0006281">
    <property type="term" value="P:DNA repair"/>
    <property type="evidence" value="ECO:0007669"/>
    <property type="project" value="InterPro"/>
</dbReference>
<protein>
    <submittedName>
        <fullName evidence="6">Uncharacterized protein</fullName>
    </submittedName>
</protein>
<dbReference type="Pfam" id="PF14676">
    <property type="entry name" value="FANCI_S2"/>
    <property type="match status" value="1"/>
</dbReference>
<dbReference type="InterPro" id="IPR029310">
    <property type="entry name" value="FANCI_HD1"/>
</dbReference>
<evidence type="ECO:0000313" key="5">
    <source>
        <dbReference type="Proteomes" id="UP000887566"/>
    </source>
</evidence>
<feature type="domain" description="FANCI helical" evidence="3">
    <location>
        <begin position="362"/>
        <end position="416"/>
    </location>
</feature>
<dbReference type="InterPro" id="IPR026171">
    <property type="entry name" value="FANCI"/>
</dbReference>
<dbReference type="AlphaFoldDB" id="A0A914W4G1"/>
<dbReference type="GO" id="GO:0070182">
    <property type="term" value="F:DNA polymerase binding"/>
    <property type="evidence" value="ECO:0007669"/>
    <property type="project" value="TreeGrafter"/>
</dbReference>
<dbReference type="PANTHER" id="PTHR21818">
    <property type="entry name" value="BC025462 PROTEIN"/>
    <property type="match status" value="1"/>
</dbReference>
<feature type="domain" description="FANCI helical" evidence="4">
    <location>
        <begin position="652"/>
        <end position="747"/>
    </location>
</feature>
<dbReference type="Pfam" id="PF14675">
    <property type="entry name" value="FANCI_S1"/>
    <property type="match status" value="1"/>
</dbReference>
<feature type="domain" description="FANCI solenoid 1" evidence="1">
    <location>
        <begin position="109"/>
        <end position="296"/>
    </location>
</feature>